<proteinExistence type="predicted"/>
<organism evidence="2 3">
    <name type="scientific">Mariniflexile soesokkakense</name>
    <dbReference type="NCBI Taxonomy" id="1343160"/>
    <lineage>
        <taxon>Bacteria</taxon>
        <taxon>Pseudomonadati</taxon>
        <taxon>Bacteroidota</taxon>
        <taxon>Flavobacteriia</taxon>
        <taxon>Flavobacteriales</taxon>
        <taxon>Flavobacteriaceae</taxon>
        <taxon>Mariniflexile</taxon>
    </lineage>
</organism>
<gene>
    <name evidence="2" type="ORF">VP395_00650</name>
</gene>
<dbReference type="RefSeq" id="WP_346239765.1">
    <property type="nucleotide sequence ID" value="NZ_JAZHYP010000001.1"/>
</dbReference>
<accession>A0ABV0A5W6</accession>
<comment type="caution">
    <text evidence="2">The sequence shown here is derived from an EMBL/GenBank/DDBJ whole genome shotgun (WGS) entry which is preliminary data.</text>
</comment>
<dbReference type="PROSITE" id="PS50943">
    <property type="entry name" value="HTH_CROC1"/>
    <property type="match status" value="1"/>
</dbReference>
<dbReference type="Pfam" id="PF13443">
    <property type="entry name" value="HTH_26"/>
    <property type="match status" value="1"/>
</dbReference>
<sequence length="72" mass="8012">MTSLGLYFTKKSVNRAMVSRRTGISQARLSQLSSNESTKLRADELYLIALAIDVDPGELLKEVSKGLELLRE</sequence>
<name>A0ABV0A5W6_9FLAO</name>
<dbReference type="InterPro" id="IPR001387">
    <property type="entry name" value="Cro/C1-type_HTH"/>
</dbReference>
<dbReference type="InterPro" id="IPR010982">
    <property type="entry name" value="Lambda_DNA-bd_dom_sf"/>
</dbReference>
<protein>
    <submittedName>
        <fullName evidence="2">Helix-turn-helix transcriptional regulator</fullName>
    </submittedName>
</protein>
<evidence type="ECO:0000313" key="3">
    <source>
        <dbReference type="Proteomes" id="UP001416393"/>
    </source>
</evidence>
<feature type="domain" description="HTH cro/C1-type" evidence="1">
    <location>
        <begin position="18"/>
        <end position="59"/>
    </location>
</feature>
<dbReference type="SUPFAM" id="SSF47413">
    <property type="entry name" value="lambda repressor-like DNA-binding domains"/>
    <property type="match status" value="1"/>
</dbReference>
<evidence type="ECO:0000259" key="1">
    <source>
        <dbReference type="PROSITE" id="PS50943"/>
    </source>
</evidence>
<dbReference type="Gene3D" id="1.10.260.40">
    <property type="entry name" value="lambda repressor-like DNA-binding domains"/>
    <property type="match status" value="1"/>
</dbReference>
<dbReference type="Proteomes" id="UP001416393">
    <property type="component" value="Unassembled WGS sequence"/>
</dbReference>
<dbReference type="EMBL" id="JAZHYP010000001">
    <property type="protein sequence ID" value="MEN3322221.1"/>
    <property type="molecule type" value="Genomic_DNA"/>
</dbReference>
<evidence type="ECO:0000313" key="2">
    <source>
        <dbReference type="EMBL" id="MEN3322221.1"/>
    </source>
</evidence>
<reference evidence="2 3" key="1">
    <citation type="submission" date="2024-01" db="EMBL/GenBank/DDBJ databases">
        <title>Mariniflexile litorale sp. nov., isolated from the shallow sediments of the Sea of Japan.</title>
        <authorList>
            <person name="Romanenko L."/>
            <person name="Bystritskaya E."/>
            <person name="Isaeva M."/>
        </authorList>
    </citation>
    <scope>NUCLEOTIDE SEQUENCE [LARGE SCALE GENOMIC DNA]</scope>
    <source>
        <strain evidence="2 3">KCTC 32427</strain>
    </source>
</reference>
<keyword evidence="3" id="KW-1185">Reference proteome</keyword>